<evidence type="ECO:0000313" key="3">
    <source>
        <dbReference type="EMBL" id="TCN53019.1"/>
    </source>
</evidence>
<name>A0A4Y7U7N5_9FLAO</name>
<reference evidence="4 6" key="2">
    <citation type="journal article" date="2018" name="Syst. Appl. Microbiol.">
        <title>Flavobacterium circumlabens sp. nov. and Flavobacterium cupreum sp. nov., two psychrotrophic species isolated from Antarctic environmental samples.</title>
        <authorList>
            <person name="Kralova S."/>
            <person name="Busse H.J."/>
            <person name="Svec P."/>
            <person name="Maslanova I."/>
            <person name="Stankova E."/>
            <person name="Bartak M."/>
            <person name="Sedlacek I."/>
        </authorList>
    </citation>
    <scope>NUCLEOTIDE SEQUENCE [LARGE SCALE GENOMIC DNA]</scope>
    <source>
        <strain evidence="4 6">CCM 8828</strain>
    </source>
</reference>
<feature type="domain" description="Metallo-beta-lactamase" evidence="1">
    <location>
        <begin position="269"/>
        <end position="425"/>
    </location>
</feature>
<dbReference type="PANTHER" id="PTHR15032">
    <property type="entry name" value="N-ACYL-PHOSPHATIDYLETHANOLAMINE-HYDROLYZING PHOSPHOLIPASE D"/>
    <property type="match status" value="1"/>
</dbReference>
<dbReference type="InterPro" id="IPR036866">
    <property type="entry name" value="RibonucZ/Hydroxyglut_hydro"/>
</dbReference>
<dbReference type="PANTHER" id="PTHR15032:SF4">
    <property type="entry name" value="N-ACYL-PHOSPHATIDYLETHANOLAMINE-HYDROLYZING PHOSPHOLIPASE D"/>
    <property type="match status" value="1"/>
</dbReference>
<proteinExistence type="predicted"/>
<keyword evidence="5" id="KW-1185">Reference proteome</keyword>
<dbReference type="Pfam" id="PF18456">
    <property type="entry name" value="CmlA_N"/>
    <property type="match status" value="1"/>
</dbReference>
<organism evidence="4 6">
    <name type="scientific">Flavobacterium circumlabens</name>
    <dbReference type="NCBI Taxonomy" id="2133765"/>
    <lineage>
        <taxon>Bacteria</taxon>
        <taxon>Pseudomonadati</taxon>
        <taxon>Bacteroidota</taxon>
        <taxon>Flavobacteriia</taxon>
        <taxon>Flavobacteriales</taxon>
        <taxon>Flavobacteriaceae</taxon>
        <taxon>Flavobacterium</taxon>
    </lineage>
</organism>
<dbReference type="Pfam" id="PF12706">
    <property type="entry name" value="Lactamase_B_2"/>
    <property type="match status" value="1"/>
</dbReference>
<protein>
    <submittedName>
        <fullName evidence="3">L-ascorbate metabolism protein UlaG (Beta-lactamase superfamily)</fullName>
    </submittedName>
    <submittedName>
        <fullName evidence="4">MBL fold metallo-hydrolase</fullName>
    </submittedName>
</protein>
<reference evidence="3 5" key="1">
    <citation type="journal article" date="2015" name="Stand. Genomic Sci.">
        <title>Genomic Encyclopedia of Bacterial and Archaeal Type Strains, Phase III: the genomes of soil and plant-associated and newly described type strains.</title>
        <authorList>
            <person name="Whitman W.B."/>
            <person name="Woyke T."/>
            <person name="Klenk H.P."/>
            <person name="Zhou Y."/>
            <person name="Lilburn T.G."/>
            <person name="Beck B.J."/>
            <person name="De Vos P."/>
            <person name="Vandamme P."/>
            <person name="Eisen J.A."/>
            <person name="Garrity G."/>
            <person name="Hugenholtz P."/>
            <person name="Kyrpides N.C."/>
        </authorList>
    </citation>
    <scope>NUCLEOTIDE SEQUENCE [LARGE SCALE GENOMIC DNA]</scope>
    <source>
        <strain evidence="3 5">P5626</strain>
    </source>
</reference>
<comment type="caution">
    <text evidence="4">The sequence shown here is derived from an EMBL/GenBank/DDBJ whole genome shotgun (WGS) entry which is preliminary data.</text>
</comment>
<reference evidence="3" key="3">
    <citation type="submission" date="2019-03" db="EMBL/GenBank/DDBJ databases">
        <authorList>
            <person name="Whitman W."/>
            <person name="Huntemann M."/>
            <person name="Clum A."/>
            <person name="Pillay M."/>
            <person name="Palaniappan K."/>
            <person name="Varghese N."/>
            <person name="Mikhailova N."/>
            <person name="Stamatis D."/>
            <person name="Reddy T."/>
            <person name="Daum C."/>
            <person name="Shapiro N."/>
            <person name="Ivanova N."/>
            <person name="Kyrpides N."/>
            <person name="Woyke T."/>
        </authorList>
    </citation>
    <scope>NUCLEOTIDE SEQUENCE</scope>
    <source>
        <strain evidence="3">P5626</strain>
    </source>
</reference>
<dbReference type="Proteomes" id="UP000298340">
    <property type="component" value="Unassembled WGS sequence"/>
</dbReference>
<dbReference type="OrthoDB" id="5657199at2"/>
<sequence length="533" mass="61756">MKNEKVYLKPNVILEPLIDKWYAWTHLIYPPTAAMNIKSRHLKIMNSYVQAPNIHMAATRNPKMLGGPFMNYESNRKEEVQGLITHAFEERKPMFELAEAIHELTRLLKKHGNGHSLEPLYEKVPEILKGYVELNYDLNGNPSFRIFESLMYKSEYYNTDTQSITLWLTENDERPFVLSTARLPEKNCLEINIPFAHEAIDKMCSMRNEADTLENLIRDFRISEDQKELFESFFTTEKPIKYQKYTGDKIRMRYYGHACILIETKDISILVDPVISYYGYQNEVNRYSMQDLPDEIDYVLITHNHQDHILFETMLSLRHMVKNIIVPKGTTGNLQDPNLKIMLQTIGFKNVIELQDMETIEDKECKITGIPFLGEHGDLDIQAKICYHVNIGTNSMIFMADSCNIEPKLYDLVARQVGDIDVIFLGMECDGAPFSWVYGPLIEGEVDRDMDNGRRLAGSNFERGKGLVKSFKPKELYVYAMGLEPWVEFISSVRFDEAAHPIIASNNLISHCAENNIKAERLYGEKELHYEID</sequence>
<dbReference type="SUPFAM" id="SSF56281">
    <property type="entry name" value="Metallo-hydrolase/oxidoreductase"/>
    <property type="match status" value="1"/>
</dbReference>
<evidence type="ECO:0000259" key="1">
    <source>
        <dbReference type="Pfam" id="PF12706"/>
    </source>
</evidence>
<dbReference type="AlphaFoldDB" id="A0A4Y7U7N5"/>
<keyword evidence="4" id="KW-0378">Hydrolase</keyword>
<accession>A0A4Y7U7N5</accession>
<feature type="domain" description="Diiron non-heme beta-hydroxylase N-terminal" evidence="2">
    <location>
        <begin position="7"/>
        <end position="237"/>
    </location>
</feature>
<gene>
    <name evidence="4" type="ORF">D0809_21245</name>
    <name evidence="3" type="ORF">EV142_1092</name>
</gene>
<dbReference type="EMBL" id="QWDN01000009">
    <property type="protein sequence ID" value="TEB42435.1"/>
    <property type="molecule type" value="Genomic_DNA"/>
</dbReference>
<dbReference type="RefSeq" id="WP_132037432.1">
    <property type="nucleotide sequence ID" value="NZ_JBDSHJ010000041.1"/>
</dbReference>
<evidence type="ECO:0000313" key="5">
    <source>
        <dbReference type="Proteomes" id="UP000295270"/>
    </source>
</evidence>
<evidence type="ECO:0000259" key="2">
    <source>
        <dbReference type="Pfam" id="PF18456"/>
    </source>
</evidence>
<dbReference type="InterPro" id="IPR001279">
    <property type="entry name" value="Metallo-B-lactamas"/>
</dbReference>
<dbReference type="GO" id="GO:0005737">
    <property type="term" value="C:cytoplasm"/>
    <property type="evidence" value="ECO:0007669"/>
    <property type="project" value="TreeGrafter"/>
</dbReference>
<dbReference type="Gene3D" id="3.60.15.10">
    <property type="entry name" value="Ribonuclease Z/Hydroxyacylglutathione hydrolase-like"/>
    <property type="match status" value="1"/>
</dbReference>
<evidence type="ECO:0000313" key="4">
    <source>
        <dbReference type="EMBL" id="TEB42435.1"/>
    </source>
</evidence>
<dbReference type="InterPro" id="IPR041141">
    <property type="entry name" value="CmlA_N"/>
</dbReference>
<dbReference type="Proteomes" id="UP000295270">
    <property type="component" value="Unassembled WGS sequence"/>
</dbReference>
<dbReference type="EMBL" id="SLWA01000009">
    <property type="protein sequence ID" value="TCN53019.1"/>
    <property type="molecule type" value="Genomic_DNA"/>
</dbReference>
<evidence type="ECO:0000313" key="6">
    <source>
        <dbReference type="Proteomes" id="UP000298340"/>
    </source>
</evidence>
<dbReference type="GO" id="GO:0016787">
    <property type="term" value="F:hydrolase activity"/>
    <property type="evidence" value="ECO:0007669"/>
    <property type="project" value="UniProtKB-KW"/>
</dbReference>